<comment type="caution">
    <text evidence="2">The sequence shown here is derived from an EMBL/GenBank/DDBJ whole genome shotgun (WGS) entry which is preliminary data.</text>
</comment>
<evidence type="ECO:0000256" key="1">
    <source>
        <dbReference type="SAM" id="Phobius"/>
    </source>
</evidence>
<protein>
    <submittedName>
        <fullName evidence="2">Uncharacterized protein</fullName>
    </submittedName>
</protein>
<keyword evidence="3" id="KW-1185">Reference proteome</keyword>
<evidence type="ECO:0000313" key="3">
    <source>
        <dbReference type="Proteomes" id="UP000247973"/>
    </source>
</evidence>
<organism evidence="2 3">
    <name type="scientific">Dysgonomonas alginatilytica</name>
    <dbReference type="NCBI Taxonomy" id="1605892"/>
    <lineage>
        <taxon>Bacteria</taxon>
        <taxon>Pseudomonadati</taxon>
        <taxon>Bacteroidota</taxon>
        <taxon>Bacteroidia</taxon>
        <taxon>Bacteroidales</taxon>
        <taxon>Dysgonomonadaceae</taxon>
        <taxon>Dysgonomonas</taxon>
    </lineage>
</organism>
<sequence>MQESFIRFLFMNLLITITTGLVCHLYLLTRQMMSFLEVFNRSFNTMTYNIKHMQYDIKELLFLILKIHFQANAVQ</sequence>
<evidence type="ECO:0000313" key="2">
    <source>
        <dbReference type="EMBL" id="PXV58822.1"/>
    </source>
</evidence>
<keyword evidence="1" id="KW-1133">Transmembrane helix</keyword>
<dbReference type="Proteomes" id="UP000247973">
    <property type="component" value="Unassembled WGS sequence"/>
</dbReference>
<gene>
    <name evidence="2" type="ORF">CLV62_1432</name>
</gene>
<dbReference type="EMBL" id="QICL01000043">
    <property type="protein sequence ID" value="PXV58822.1"/>
    <property type="molecule type" value="Genomic_DNA"/>
</dbReference>
<dbReference type="AlphaFoldDB" id="A0A2V3PHT3"/>
<keyword evidence="1" id="KW-0812">Transmembrane</keyword>
<name>A0A2V3PHT3_9BACT</name>
<feature type="transmembrane region" description="Helical" evidence="1">
    <location>
        <begin position="6"/>
        <end position="28"/>
    </location>
</feature>
<keyword evidence="1" id="KW-0472">Membrane</keyword>
<reference evidence="2 3" key="1">
    <citation type="submission" date="2018-03" db="EMBL/GenBank/DDBJ databases">
        <title>Genomic Encyclopedia of Archaeal and Bacterial Type Strains, Phase II (KMG-II): from individual species to whole genera.</title>
        <authorList>
            <person name="Goeker M."/>
        </authorList>
    </citation>
    <scope>NUCLEOTIDE SEQUENCE [LARGE SCALE GENOMIC DNA]</scope>
    <source>
        <strain evidence="2 3">DSM 100214</strain>
    </source>
</reference>
<proteinExistence type="predicted"/>
<accession>A0A2V3PHT3</accession>